<protein>
    <recommendedName>
        <fullName evidence="2">DUF3800 domain-containing protein</fullName>
    </recommendedName>
</protein>
<sequence length="310" mass="36226">MFLAYIDEVAEPGAFVSKQDRRYNGSPAFGYAGFVIRDDRVRDFSRIFSTSKRKLFWHEISKDEADPGRWERKGSDIFTVRGWEEGRRQIEGYKKLVRELVALDGRLFFYGEEKQLGTATERWGKDSRDQKKGRLEFERRCLRETLNRLCTFAEAAGQNLIVIMDSVNEKERKLQVQDAYSHIFSRSTDPEHAEMTRLVEATMHVDSQVSANIQFADWIAASVRRAFEYQLLPGEQFDWVPRTLGELMQSCITRESKLYLDRPRAGRRELYHSQVFSLERILLSNSVAHRLPEIARQQMAAMYESSQKKD</sequence>
<name>A0A6N2SFU5_9ACTO</name>
<reference evidence="1" key="1">
    <citation type="submission" date="2019-11" db="EMBL/GenBank/DDBJ databases">
        <authorList>
            <person name="Feng L."/>
        </authorList>
    </citation>
    <scope>NUCLEOTIDE SEQUENCE</scope>
    <source>
        <strain evidence="1">AodontolyticusLFYP35</strain>
    </source>
</reference>
<gene>
    <name evidence="1" type="ORF">AOLFYP35_00847</name>
</gene>
<evidence type="ECO:0000313" key="1">
    <source>
        <dbReference type="EMBL" id="VYS92347.1"/>
    </source>
</evidence>
<dbReference type="InterPro" id="IPR024524">
    <property type="entry name" value="DUF3800"/>
</dbReference>
<dbReference type="AlphaFoldDB" id="A0A6N2SFU5"/>
<organism evidence="1">
    <name type="scientific">Schaalia odontolytica</name>
    <dbReference type="NCBI Taxonomy" id="1660"/>
    <lineage>
        <taxon>Bacteria</taxon>
        <taxon>Bacillati</taxon>
        <taxon>Actinomycetota</taxon>
        <taxon>Actinomycetes</taxon>
        <taxon>Actinomycetales</taxon>
        <taxon>Actinomycetaceae</taxon>
        <taxon>Schaalia</taxon>
    </lineage>
</organism>
<dbReference type="Pfam" id="PF12686">
    <property type="entry name" value="DUF3800"/>
    <property type="match status" value="1"/>
</dbReference>
<evidence type="ECO:0008006" key="2">
    <source>
        <dbReference type="Google" id="ProtNLM"/>
    </source>
</evidence>
<dbReference type="EMBL" id="CACRSM010000002">
    <property type="protein sequence ID" value="VYS92347.1"/>
    <property type="molecule type" value="Genomic_DNA"/>
</dbReference>
<proteinExistence type="predicted"/>
<accession>A0A6N2SFU5</accession>